<reference evidence="3" key="1">
    <citation type="submission" date="2023-02" db="EMBL/GenBank/DDBJ databases">
        <title>Genome of toxic invasive species Heracleum sosnowskyi carries increased number of genes despite the absence of recent whole-genome duplications.</title>
        <authorList>
            <person name="Schelkunov M."/>
            <person name="Shtratnikova V."/>
            <person name="Makarenko M."/>
            <person name="Klepikova A."/>
            <person name="Omelchenko D."/>
            <person name="Novikova G."/>
            <person name="Obukhova E."/>
            <person name="Bogdanov V."/>
            <person name="Penin A."/>
            <person name="Logacheva M."/>
        </authorList>
    </citation>
    <scope>NUCLEOTIDE SEQUENCE</scope>
    <source>
        <strain evidence="3">Hsosn_3</strain>
        <tissue evidence="3">Leaf</tissue>
    </source>
</reference>
<keyword evidence="4" id="KW-1185">Reference proteome</keyword>
<accession>A0AAD8IHA2</accession>
<reference evidence="3" key="2">
    <citation type="submission" date="2023-05" db="EMBL/GenBank/DDBJ databases">
        <authorList>
            <person name="Schelkunov M.I."/>
        </authorList>
    </citation>
    <scope>NUCLEOTIDE SEQUENCE</scope>
    <source>
        <strain evidence="3">Hsosn_3</strain>
        <tissue evidence="3">Leaf</tissue>
    </source>
</reference>
<evidence type="ECO:0000256" key="1">
    <source>
        <dbReference type="SAM" id="Coils"/>
    </source>
</evidence>
<evidence type="ECO:0000256" key="2">
    <source>
        <dbReference type="SAM" id="MobiDB-lite"/>
    </source>
</evidence>
<organism evidence="3 4">
    <name type="scientific">Heracleum sosnowskyi</name>
    <dbReference type="NCBI Taxonomy" id="360622"/>
    <lineage>
        <taxon>Eukaryota</taxon>
        <taxon>Viridiplantae</taxon>
        <taxon>Streptophyta</taxon>
        <taxon>Embryophyta</taxon>
        <taxon>Tracheophyta</taxon>
        <taxon>Spermatophyta</taxon>
        <taxon>Magnoliopsida</taxon>
        <taxon>eudicotyledons</taxon>
        <taxon>Gunneridae</taxon>
        <taxon>Pentapetalae</taxon>
        <taxon>asterids</taxon>
        <taxon>campanulids</taxon>
        <taxon>Apiales</taxon>
        <taxon>Apiaceae</taxon>
        <taxon>Apioideae</taxon>
        <taxon>apioid superclade</taxon>
        <taxon>Tordylieae</taxon>
        <taxon>Tordyliinae</taxon>
        <taxon>Heracleum</taxon>
    </lineage>
</organism>
<proteinExistence type="predicted"/>
<feature type="coiled-coil region" evidence="1">
    <location>
        <begin position="251"/>
        <end position="278"/>
    </location>
</feature>
<dbReference type="EMBL" id="JAUIZM010000005">
    <property type="protein sequence ID" value="KAK1385521.1"/>
    <property type="molecule type" value="Genomic_DNA"/>
</dbReference>
<gene>
    <name evidence="3" type="ORF">POM88_023256</name>
</gene>
<sequence length="303" mass="34289">MEKNNKILRYLKEQQGGEDRISILSDDLIHKIVSSLGFFPITFGISELETVNVKLRGSNEGESIATSKDWKMYYYTQVVHMFPGLSSARILTLDLETIEALSAVSLFLVQFLSPFYQLKHVKVPKGPKESIARGGNNRASSSRAPGNSGLWKGHEVNSECLGLLDCIAERYPETFDYFTTHSKFCTIKLNALCATVKAFTKTSMNEVDTEMIAEYRAQFADLQRSFNVRWLVNRLDYIEKLRFPDPLLDKLHGVDSRIDDAKSKLQDLQALRVRIMTESYRDIGTTDTSLDVGYIGDDLFSAL</sequence>
<comment type="caution">
    <text evidence="3">The sequence shown here is derived from an EMBL/GenBank/DDBJ whole genome shotgun (WGS) entry which is preliminary data.</text>
</comment>
<evidence type="ECO:0000313" key="3">
    <source>
        <dbReference type="EMBL" id="KAK1385521.1"/>
    </source>
</evidence>
<evidence type="ECO:0000313" key="4">
    <source>
        <dbReference type="Proteomes" id="UP001237642"/>
    </source>
</evidence>
<name>A0AAD8IHA2_9APIA</name>
<dbReference type="AlphaFoldDB" id="A0AAD8IHA2"/>
<dbReference type="Proteomes" id="UP001237642">
    <property type="component" value="Unassembled WGS sequence"/>
</dbReference>
<feature type="region of interest" description="Disordered" evidence="2">
    <location>
        <begin position="126"/>
        <end position="148"/>
    </location>
</feature>
<protein>
    <submittedName>
        <fullName evidence="3">Uncharacterized protein</fullName>
    </submittedName>
</protein>
<keyword evidence="1" id="KW-0175">Coiled coil</keyword>